<dbReference type="PANTHER" id="PTHR35867:SF1">
    <property type="entry name" value="PROTEIN RSEC"/>
    <property type="match status" value="1"/>
</dbReference>
<protein>
    <submittedName>
        <fullName evidence="2">Positive regulator of sigma E activity</fullName>
    </submittedName>
</protein>
<keyword evidence="3" id="KW-1185">Reference proteome</keyword>
<gene>
    <name evidence="2" type="ordered locus">Thivi_0074</name>
</gene>
<dbReference type="PANTHER" id="PTHR35867">
    <property type="entry name" value="PROTEIN RSEC"/>
    <property type="match status" value="1"/>
</dbReference>
<keyword evidence="1" id="KW-1133">Transmembrane helix</keyword>
<sequence length="170" mass="17448">MPSDVPAPEDPTDPFQPELVEGLARVVAVEGKLAWLEPEQTTSCGGCAASGLCGAKGIGTAASRLEMRRFPLVNEASLAVGDRVVVGVDARALLKASGTAYALPLVIMLGAGGMAQWIAGSDGITMATMLTGLGVGLIAARWGAGWLGARGQLAPRFLRRASDGETCRID</sequence>
<dbReference type="PIRSF" id="PIRSF004923">
    <property type="entry name" value="RseC"/>
    <property type="match status" value="1"/>
</dbReference>
<keyword evidence="1" id="KW-0812">Transmembrane</keyword>
<feature type="transmembrane region" description="Helical" evidence="1">
    <location>
        <begin position="100"/>
        <end position="118"/>
    </location>
</feature>
<feature type="transmembrane region" description="Helical" evidence="1">
    <location>
        <begin position="124"/>
        <end position="149"/>
    </location>
</feature>
<dbReference type="AlphaFoldDB" id="I3Y594"/>
<dbReference type="HOGENOM" id="CLU_124911_0_2_6"/>
<dbReference type="eggNOG" id="COG3086">
    <property type="taxonomic scope" value="Bacteria"/>
</dbReference>
<dbReference type="InterPro" id="IPR026268">
    <property type="entry name" value="RseC"/>
</dbReference>
<evidence type="ECO:0000313" key="3">
    <source>
        <dbReference type="Proteomes" id="UP000006062"/>
    </source>
</evidence>
<reference evidence="2 3" key="1">
    <citation type="submission" date="2012-06" db="EMBL/GenBank/DDBJ databases">
        <title>Complete sequence of Thiocystis violascens DSM 198.</title>
        <authorList>
            <consortium name="US DOE Joint Genome Institute"/>
            <person name="Lucas S."/>
            <person name="Han J."/>
            <person name="Lapidus A."/>
            <person name="Cheng J.-F."/>
            <person name="Goodwin L."/>
            <person name="Pitluck S."/>
            <person name="Peters L."/>
            <person name="Ovchinnikova G."/>
            <person name="Teshima H."/>
            <person name="Detter J.C."/>
            <person name="Han C."/>
            <person name="Tapia R."/>
            <person name="Land M."/>
            <person name="Hauser L."/>
            <person name="Kyrpides N."/>
            <person name="Ivanova N."/>
            <person name="Pagani I."/>
            <person name="Vogl K."/>
            <person name="Liu Z."/>
            <person name="Frigaard N.-U."/>
            <person name="Bryant D."/>
            <person name="Woyke T."/>
        </authorList>
    </citation>
    <scope>NUCLEOTIDE SEQUENCE [LARGE SCALE GENOMIC DNA]</scope>
    <source>
        <strain evidence="3">ATCC 17096 / DSM 198 / 6111</strain>
    </source>
</reference>
<evidence type="ECO:0000256" key="1">
    <source>
        <dbReference type="SAM" id="Phobius"/>
    </source>
</evidence>
<name>I3Y594_THIV6</name>
<dbReference type="Pfam" id="PF04246">
    <property type="entry name" value="RseC_MucC"/>
    <property type="match status" value="1"/>
</dbReference>
<accession>I3Y594</accession>
<dbReference type="InterPro" id="IPR007359">
    <property type="entry name" value="SigmaE_reg_RseC_MucC"/>
</dbReference>
<proteinExistence type="predicted"/>
<dbReference type="Proteomes" id="UP000006062">
    <property type="component" value="Chromosome"/>
</dbReference>
<dbReference type="OrthoDB" id="7358626at2"/>
<dbReference type="STRING" id="765911.Thivi_0074"/>
<keyword evidence="1" id="KW-0472">Membrane</keyword>
<evidence type="ECO:0000313" key="2">
    <source>
        <dbReference type="EMBL" id="AFL72162.1"/>
    </source>
</evidence>
<dbReference type="RefSeq" id="WP_014776671.1">
    <property type="nucleotide sequence ID" value="NC_018012.1"/>
</dbReference>
<dbReference type="EMBL" id="CP003154">
    <property type="protein sequence ID" value="AFL72162.1"/>
    <property type="molecule type" value="Genomic_DNA"/>
</dbReference>
<organism evidence="2 3">
    <name type="scientific">Thiocystis violascens (strain ATCC 17096 / DSM 198 / 6111)</name>
    <name type="common">Chromatium violascens</name>
    <dbReference type="NCBI Taxonomy" id="765911"/>
    <lineage>
        <taxon>Bacteria</taxon>
        <taxon>Pseudomonadati</taxon>
        <taxon>Pseudomonadota</taxon>
        <taxon>Gammaproteobacteria</taxon>
        <taxon>Chromatiales</taxon>
        <taxon>Chromatiaceae</taxon>
        <taxon>Thiocystis</taxon>
    </lineage>
</organism>
<dbReference type="KEGG" id="tvi:Thivi_0074"/>